<dbReference type="RefSeq" id="WP_394846718.1">
    <property type="nucleotide sequence ID" value="NZ_CP089982.1"/>
</dbReference>
<gene>
    <name evidence="2" type="ORF">LZC95_04545</name>
</gene>
<proteinExistence type="predicted"/>
<reference evidence="2 3" key="1">
    <citation type="submission" date="2021-12" db="EMBL/GenBank/DDBJ databases">
        <title>Discovery of the Pendulisporaceae a myxobacterial family with distinct sporulation behavior and unique specialized metabolism.</title>
        <authorList>
            <person name="Garcia R."/>
            <person name="Popoff A."/>
            <person name="Bader C.D."/>
            <person name="Loehr J."/>
            <person name="Walesch S."/>
            <person name="Walt C."/>
            <person name="Boldt J."/>
            <person name="Bunk B."/>
            <person name="Haeckl F.J.F.P.J."/>
            <person name="Gunesch A.P."/>
            <person name="Birkelbach J."/>
            <person name="Nuebel U."/>
            <person name="Pietschmann T."/>
            <person name="Bach T."/>
            <person name="Mueller R."/>
        </authorList>
    </citation>
    <scope>NUCLEOTIDE SEQUENCE [LARGE SCALE GENOMIC DNA]</scope>
    <source>
        <strain evidence="2 3">MSr12523</strain>
    </source>
</reference>
<dbReference type="EMBL" id="CP089982">
    <property type="protein sequence ID" value="WXA96107.1"/>
    <property type="molecule type" value="Genomic_DNA"/>
</dbReference>
<keyword evidence="1" id="KW-1133">Transmembrane helix</keyword>
<feature type="transmembrane region" description="Helical" evidence="1">
    <location>
        <begin position="107"/>
        <end position="125"/>
    </location>
</feature>
<keyword evidence="3" id="KW-1185">Reference proteome</keyword>
<sequence length="127" mass="13755">MSIPYMLGSIFTPNRDRAKIIGIFVHILNGWIFSLVYVVAFHATGLFAWWFGAAIGLVHGGFVLTVAMPAMPGMHPRMASEIGVPTAARQLEPPGFLARNYGIRTPISALVSHVVFGIILGVFYTPG</sequence>
<evidence type="ECO:0008006" key="4">
    <source>
        <dbReference type="Google" id="ProtNLM"/>
    </source>
</evidence>
<organism evidence="2 3">
    <name type="scientific">Pendulispora brunnea</name>
    <dbReference type="NCBI Taxonomy" id="2905690"/>
    <lineage>
        <taxon>Bacteria</taxon>
        <taxon>Pseudomonadati</taxon>
        <taxon>Myxococcota</taxon>
        <taxon>Myxococcia</taxon>
        <taxon>Myxococcales</taxon>
        <taxon>Sorangiineae</taxon>
        <taxon>Pendulisporaceae</taxon>
        <taxon>Pendulispora</taxon>
    </lineage>
</organism>
<feature type="transmembrane region" description="Helical" evidence="1">
    <location>
        <begin position="47"/>
        <end position="68"/>
    </location>
</feature>
<name>A0ABZ2KBN2_9BACT</name>
<evidence type="ECO:0000256" key="1">
    <source>
        <dbReference type="SAM" id="Phobius"/>
    </source>
</evidence>
<evidence type="ECO:0000313" key="2">
    <source>
        <dbReference type="EMBL" id="WXA96107.1"/>
    </source>
</evidence>
<dbReference type="Proteomes" id="UP001379533">
    <property type="component" value="Chromosome"/>
</dbReference>
<keyword evidence="1" id="KW-0472">Membrane</keyword>
<feature type="transmembrane region" description="Helical" evidence="1">
    <location>
        <begin position="20"/>
        <end position="41"/>
    </location>
</feature>
<accession>A0ABZ2KBN2</accession>
<protein>
    <recommendedName>
        <fullName evidence="4">DUF2938 domain-containing protein</fullName>
    </recommendedName>
</protein>
<evidence type="ECO:0000313" key="3">
    <source>
        <dbReference type="Proteomes" id="UP001379533"/>
    </source>
</evidence>
<keyword evidence="1" id="KW-0812">Transmembrane</keyword>